<dbReference type="EMBL" id="JBHFEH010000003">
    <property type="protein sequence ID" value="KAL2058209.1"/>
    <property type="molecule type" value="Genomic_DNA"/>
</dbReference>
<comment type="caution">
    <text evidence="1">The sequence shown here is derived from an EMBL/GenBank/DDBJ whole genome shotgun (WGS) entry which is preliminary data.</text>
</comment>
<keyword evidence="2" id="KW-1185">Reference proteome</keyword>
<organism evidence="1 2">
    <name type="scientific">Lepraria finkii</name>
    <dbReference type="NCBI Taxonomy" id="1340010"/>
    <lineage>
        <taxon>Eukaryota</taxon>
        <taxon>Fungi</taxon>
        <taxon>Dikarya</taxon>
        <taxon>Ascomycota</taxon>
        <taxon>Pezizomycotina</taxon>
        <taxon>Lecanoromycetes</taxon>
        <taxon>OSLEUM clade</taxon>
        <taxon>Lecanoromycetidae</taxon>
        <taxon>Lecanorales</taxon>
        <taxon>Lecanorineae</taxon>
        <taxon>Stereocaulaceae</taxon>
        <taxon>Lepraria</taxon>
    </lineage>
</organism>
<gene>
    <name evidence="1" type="ORF">ABVK25_001827</name>
</gene>
<accession>A0ABR4BK62</accession>
<proteinExistence type="predicted"/>
<evidence type="ECO:0000313" key="2">
    <source>
        <dbReference type="Proteomes" id="UP001590951"/>
    </source>
</evidence>
<sequence length="153" mass="17278">MLSNTTESKTALPFNYTLLSTNESFPSDPYYLQVPGATQTLKFYSYGRPIDELATLLTLQQAADDALLYHHRAEIPMGEHDFMYRDGVVLYYALELAFTPGSVMTWDLWYETVGGLMEFLSQFEYRELQFDVLIGGSRGYAVVGNGSIELVSL</sequence>
<reference evidence="1 2" key="1">
    <citation type="submission" date="2024-09" db="EMBL/GenBank/DDBJ databases">
        <title>Rethinking Asexuality: The Enigmatic Case of Functional Sexual Genes in Lepraria (Stereocaulaceae).</title>
        <authorList>
            <person name="Doellman M."/>
            <person name="Sun Y."/>
            <person name="Barcenas-Pena A."/>
            <person name="Lumbsch H.T."/>
            <person name="Grewe F."/>
        </authorList>
    </citation>
    <scope>NUCLEOTIDE SEQUENCE [LARGE SCALE GENOMIC DNA]</scope>
    <source>
        <strain evidence="1 2">Grewe 0041</strain>
    </source>
</reference>
<dbReference type="Proteomes" id="UP001590951">
    <property type="component" value="Unassembled WGS sequence"/>
</dbReference>
<name>A0ABR4BK62_9LECA</name>
<evidence type="ECO:0000313" key="1">
    <source>
        <dbReference type="EMBL" id="KAL2058209.1"/>
    </source>
</evidence>
<protein>
    <submittedName>
        <fullName evidence="1">Uncharacterized protein</fullName>
    </submittedName>
</protein>